<evidence type="ECO:0000256" key="2">
    <source>
        <dbReference type="ARBA" id="ARBA00022771"/>
    </source>
</evidence>
<evidence type="ECO:0000313" key="6">
    <source>
        <dbReference type="EMBL" id="KMT08053.1"/>
    </source>
</evidence>
<dbReference type="AlphaFoldDB" id="A0A0J8C7T5"/>
<evidence type="ECO:0000259" key="5">
    <source>
        <dbReference type="PROSITE" id="PS51501"/>
    </source>
</evidence>
<keyword evidence="1" id="KW-0479">Metal-binding</keyword>
<gene>
    <name evidence="6" type="ORF">BVRB_6g144070</name>
</gene>
<dbReference type="OMA" id="NVICEKY"/>
<accession>A0A0J8C7T5</accession>
<dbReference type="GO" id="GO:0008270">
    <property type="term" value="F:zinc ion binding"/>
    <property type="evidence" value="ECO:0007669"/>
    <property type="project" value="UniProtKB-KW"/>
</dbReference>
<organism evidence="6 7">
    <name type="scientific">Beta vulgaris subsp. vulgaris</name>
    <name type="common">Beet</name>
    <dbReference type="NCBI Taxonomy" id="3555"/>
    <lineage>
        <taxon>Eukaryota</taxon>
        <taxon>Viridiplantae</taxon>
        <taxon>Streptophyta</taxon>
        <taxon>Embryophyta</taxon>
        <taxon>Tracheophyta</taxon>
        <taxon>Spermatophyta</taxon>
        <taxon>Magnoliopsida</taxon>
        <taxon>eudicotyledons</taxon>
        <taxon>Gunneridae</taxon>
        <taxon>Pentapetalae</taxon>
        <taxon>Caryophyllales</taxon>
        <taxon>Chenopodiaceae</taxon>
        <taxon>Betoideae</taxon>
        <taxon>Beta</taxon>
    </lineage>
</organism>
<sequence>MKKAITGGASWWRLLRPQKASCHSLPMTNAIFERYPKFIQGVQMHSEAIIQGTQFTENVADCNSQSNLKGDAENAANNNIMSNLKMSSRHDLALIFTCKVCETRSMKTCCRESYEKGVVVVRCGECKSQHLIADRLGWFGEPGSVEDFLAASGEEVKKGSVDSLNLTLEDFAGKTV</sequence>
<dbReference type="OrthoDB" id="512667at2759"/>
<keyword evidence="3" id="KW-0862">Zinc</keyword>
<keyword evidence="2 4" id="KW-0863">Zinc-finger</keyword>
<dbReference type="GO" id="GO:0005739">
    <property type="term" value="C:mitochondrion"/>
    <property type="evidence" value="ECO:0007669"/>
    <property type="project" value="TreeGrafter"/>
</dbReference>
<dbReference type="GO" id="GO:0051087">
    <property type="term" value="F:protein-folding chaperone binding"/>
    <property type="evidence" value="ECO:0007669"/>
    <property type="project" value="TreeGrafter"/>
</dbReference>
<dbReference type="PANTHER" id="PTHR20922">
    <property type="entry name" value="DNL-TYPE ZINC FINGER PROTEIN"/>
    <property type="match status" value="1"/>
</dbReference>
<dbReference type="GO" id="GO:0030150">
    <property type="term" value="P:protein import into mitochondrial matrix"/>
    <property type="evidence" value="ECO:0007669"/>
    <property type="project" value="TreeGrafter"/>
</dbReference>
<dbReference type="InterPro" id="IPR024158">
    <property type="entry name" value="Mt_import_TIM15"/>
</dbReference>
<feature type="domain" description="DNL-type" evidence="5">
    <location>
        <begin position="87"/>
        <end position="176"/>
    </location>
</feature>
<proteinExistence type="predicted"/>
<dbReference type="PANTHER" id="PTHR20922:SF13">
    <property type="entry name" value="DNL-TYPE ZINC FINGER PROTEIN"/>
    <property type="match status" value="1"/>
</dbReference>
<dbReference type="GO" id="GO:0006457">
    <property type="term" value="P:protein folding"/>
    <property type="evidence" value="ECO:0007669"/>
    <property type="project" value="TreeGrafter"/>
</dbReference>
<reference evidence="6 7" key="1">
    <citation type="journal article" date="2014" name="Nature">
        <title>The genome of the recently domesticated crop plant sugar beet (Beta vulgaris).</title>
        <authorList>
            <person name="Dohm J.C."/>
            <person name="Minoche A.E."/>
            <person name="Holtgrawe D."/>
            <person name="Capella-Gutierrez S."/>
            <person name="Zakrzewski F."/>
            <person name="Tafer H."/>
            <person name="Rupp O."/>
            <person name="Sorensen T.R."/>
            <person name="Stracke R."/>
            <person name="Reinhardt R."/>
            <person name="Goesmann A."/>
            <person name="Kraft T."/>
            <person name="Schulz B."/>
            <person name="Stadler P.F."/>
            <person name="Schmidt T."/>
            <person name="Gabaldon T."/>
            <person name="Lehrach H."/>
            <person name="Weisshaar B."/>
            <person name="Himmelbauer H."/>
        </authorList>
    </citation>
    <scope>NUCLEOTIDE SEQUENCE [LARGE SCALE GENOMIC DNA]</scope>
    <source>
        <tissue evidence="6">Taproot</tissue>
    </source>
</reference>
<evidence type="ECO:0000256" key="3">
    <source>
        <dbReference type="ARBA" id="ARBA00022833"/>
    </source>
</evidence>
<dbReference type="Pfam" id="PF05180">
    <property type="entry name" value="zf-DNL"/>
    <property type="match status" value="1"/>
</dbReference>
<dbReference type="eggNOG" id="KOG3277">
    <property type="taxonomic scope" value="Eukaryota"/>
</dbReference>
<evidence type="ECO:0000256" key="4">
    <source>
        <dbReference type="PROSITE-ProRule" id="PRU00834"/>
    </source>
</evidence>
<evidence type="ECO:0000256" key="1">
    <source>
        <dbReference type="ARBA" id="ARBA00022723"/>
    </source>
</evidence>
<dbReference type="EMBL" id="KQ090125">
    <property type="protein sequence ID" value="KMT08053.1"/>
    <property type="molecule type" value="Genomic_DNA"/>
</dbReference>
<dbReference type="PROSITE" id="PS51501">
    <property type="entry name" value="ZF_DNL"/>
    <property type="match status" value="1"/>
</dbReference>
<dbReference type="GO" id="GO:0050821">
    <property type="term" value="P:protein stabilization"/>
    <property type="evidence" value="ECO:0007669"/>
    <property type="project" value="TreeGrafter"/>
</dbReference>
<protein>
    <recommendedName>
        <fullName evidence="5">DNL-type domain-containing protein</fullName>
    </recommendedName>
</protein>
<name>A0A0J8C7T5_BETVV</name>
<dbReference type="KEGG" id="bvg:104896790"/>
<dbReference type="Proteomes" id="UP000035740">
    <property type="component" value="Chromosome 6"/>
</dbReference>
<dbReference type="Gramene" id="KMT08053">
    <property type="protein sequence ID" value="KMT08053"/>
    <property type="gene ID" value="BVRB_6g144070"/>
</dbReference>
<dbReference type="InterPro" id="IPR007853">
    <property type="entry name" value="Znf_DNL-typ"/>
</dbReference>
<keyword evidence="7" id="KW-1185">Reference proteome</keyword>
<dbReference type="ExpressionAtlas" id="A0A0J8C7T5">
    <property type="expression patterns" value="baseline and differential"/>
</dbReference>
<evidence type="ECO:0000313" key="7">
    <source>
        <dbReference type="Proteomes" id="UP000035740"/>
    </source>
</evidence>